<dbReference type="STRING" id="1745343.A0A2J6PKR7"/>
<dbReference type="Gene3D" id="3.40.50.720">
    <property type="entry name" value="NAD(P)-binding Rossmann-like Domain"/>
    <property type="match status" value="2"/>
</dbReference>
<evidence type="ECO:0000256" key="4">
    <source>
        <dbReference type="RuleBase" id="RU003719"/>
    </source>
</evidence>
<dbReference type="Proteomes" id="UP000235672">
    <property type="component" value="Unassembled WGS sequence"/>
</dbReference>
<dbReference type="GO" id="GO:0005829">
    <property type="term" value="C:cytosol"/>
    <property type="evidence" value="ECO:0007669"/>
    <property type="project" value="TreeGrafter"/>
</dbReference>
<keyword evidence="3" id="KW-0520">NAD</keyword>
<evidence type="ECO:0000259" key="6">
    <source>
        <dbReference type="Pfam" id="PF02826"/>
    </source>
</evidence>
<keyword evidence="2 4" id="KW-0560">Oxidoreductase</keyword>
<dbReference type="InterPro" id="IPR036291">
    <property type="entry name" value="NAD(P)-bd_dom_sf"/>
</dbReference>
<organism evidence="7 8">
    <name type="scientific">Hyaloscypha hepaticicola</name>
    <dbReference type="NCBI Taxonomy" id="2082293"/>
    <lineage>
        <taxon>Eukaryota</taxon>
        <taxon>Fungi</taxon>
        <taxon>Dikarya</taxon>
        <taxon>Ascomycota</taxon>
        <taxon>Pezizomycotina</taxon>
        <taxon>Leotiomycetes</taxon>
        <taxon>Helotiales</taxon>
        <taxon>Hyaloscyphaceae</taxon>
        <taxon>Hyaloscypha</taxon>
    </lineage>
</organism>
<dbReference type="AlphaFoldDB" id="A0A2J6PKR7"/>
<protein>
    <recommendedName>
        <fullName evidence="9">Glyoxylate reductase</fullName>
    </recommendedName>
</protein>
<dbReference type="FunFam" id="3.40.50.720:FF:000203">
    <property type="entry name" value="D-3-phosphoglycerate dehydrogenase (SerA)"/>
    <property type="match status" value="1"/>
</dbReference>
<dbReference type="SUPFAM" id="SSF51735">
    <property type="entry name" value="NAD(P)-binding Rossmann-fold domains"/>
    <property type="match status" value="1"/>
</dbReference>
<dbReference type="SUPFAM" id="SSF52283">
    <property type="entry name" value="Formate/glycerate dehydrogenase catalytic domain-like"/>
    <property type="match status" value="1"/>
</dbReference>
<dbReference type="InterPro" id="IPR006139">
    <property type="entry name" value="D-isomer_2_OHA_DH_cat_dom"/>
</dbReference>
<feature type="domain" description="D-isomer specific 2-hydroxyacid dehydrogenase catalytic" evidence="5">
    <location>
        <begin position="50"/>
        <end position="325"/>
    </location>
</feature>
<name>A0A2J6PKR7_9HELO</name>
<dbReference type="PANTHER" id="PTHR10996">
    <property type="entry name" value="2-HYDROXYACID DEHYDROGENASE-RELATED"/>
    <property type="match status" value="1"/>
</dbReference>
<reference evidence="7 8" key="1">
    <citation type="submission" date="2016-05" db="EMBL/GenBank/DDBJ databases">
        <title>A degradative enzymes factory behind the ericoid mycorrhizal symbiosis.</title>
        <authorList>
            <consortium name="DOE Joint Genome Institute"/>
            <person name="Martino E."/>
            <person name="Morin E."/>
            <person name="Grelet G."/>
            <person name="Kuo A."/>
            <person name="Kohler A."/>
            <person name="Daghino S."/>
            <person name="Barry K."/>
            <person name="Choi C."/>
            <person name="Cichocki N."/>
            <person name="Clum A."/>
            <person name="Copeland A."/>
            <person name="Hainaut M."/>
            <person name="Haridas S."/>
            <person name="Labutti K."/>
            <person name="Lindquist E."/>
            <person name="Lipzen A."/>
            <person name="Khouja H.-R."/>
            <person name="Murat C."/>
            <person name="Ohm R."/>
            <person name="Olson A."/>
            <person name="Spatafora J."/>
            <person name="Veneault-Fourrey C."/>
            <person name="Henrissat B."/>
            <person name="Grigoriev I."/>
            <person name="Martin F."/>
            <person name="Perotto S."/>
        </authorList>
    </citation>
    <scope>NUCLEOTIDE SEQUENCE [LARGE SCALE GENOMIC DNA]</scope>
    <source>
        <strain evidence="7 8">UAMH 7357</strain>
    </source>
</reference>
<dbReference type="GO" id="GO:0030267">
    <property type="term" value="F:glyoxylate reductase (NADPH) activity"/>
    <property type="evidence" value="ECO:0007669"/>
    <property type="project" value="TreeGrafter"/>
</dbReference>
<dbReference type="PANTHER" id="PTHR10996:SF257">
    <property type="entry name" value="GLYOXYLATE REDUCTASE 1"/>
    <property type="match status" value="1"/>
</dbReference>
<gene>
    <name evidence="7" type="ORF">NA56DRAFT_636281</name>
</gene>
<dbReference type="GO" id="GO:0016618">
    <property type="term" value="F:hydroxypyruvate reductase [NAD(P)H] activity"/>
    <property type="evidence" value="ECO:0007669"/>
    <property type="project" value="TreeGrafter"/>
</dbReference>
<sequence>MAPSALVVGDIYFEDAKWQALSPAVTLKEYRKGTRAEFISLLKSGIFDDVEAIFRSNESTTVTGPFSEEIISILPPTVKWLCHSGAGYDNIDVEACTQRGIQVSNTPNCNEGAVADLTIYLMIGALRRITAPNNALRAGKWRGHIVPGHDPKDKILGILGMGGIGKEVAKRAKAFGMKIIYNNRHPLPASIATSLSAHFVSFEELISTSDVISLHLALTPSTERILGAAEFEKMKTGVTIVNTARGDLIDEEAMIRALEKGKVWSLGLDVFDNEPRVDERFLGSERVVVCPHIGAATVETMAAMERLVIENIKSALFNGKLLTQVHEQISQS</sequence>
<dbReference type="Pfam" id="PF00389">
    <property type="entry name" value="2-Hacid_dh"/>
    <property type="match status" value="1"/>
</dbReference>
<evidence type="ECO:0000256" key="2">
    <source>
        <dbReference type="ARBA" id="ARBA00023002"/>
    </source>
</evidence>
<comment type="similarity">
    <text evidence="1 4">Belongs to the D-isomer specific 2-hydroxyacid dehydrogenase family.</text>
</comment>
<dbReference type="OrthoDB" id="9991913at2759"/>
<evidence type="ECO:0008006" key="9">
    <source>
        <dbReference type="Google" id="ProtNLM"/>
    </source>
</evidence>
<accession>A0A2J6PKR7</accession>
<keyword evidence="8" id="KW-1185">Reference proteome</keyword>
<evidence type="ECO:0000256" key="3">
    <source>
        <dbReference type="ARBA" id="ARBA00023027"/>
    </source>
</evidence>
<evidence type="ECO:0000259" key="5">
    <source>
        <dbReference type="Pfam" id="PF00389"/>
    </source>
</evidence>
<evidence type="ECO:0000313" key="8">
    <source>
        <dbReference type="Proteomes" id="UP000235672"/>
    </source>
</evidence>
<evidence type="ECO:0000313" key="7">
    <source>
        <dbReference type="EMBL" id="PMD14456.1"/>
    </source>
</evidence>
<evidence type="ECO:0000256" key="1">
    <source>
        <dbReference type="ARBA" id="ARBA00005854"/>
    </source>
</evidence>
<dbReference type="InterPro" id="IPR050223">
    <property type="entry name" value="D-isomer_2-hydroxyacid_DH"/>
</dbReference>
<dbReference type="EMBL" id="KZ613522">
    <property type="protein sequence ID" value="PMD14456.1"/>
    <property type="molecule type" value="Genomic_DNA"/>
</dbReference>
<dbReference type="GO" id="GO:0051287">
    <property type="term" value="F:NAD binding"/>
    <property type="evidence" value="ECO:0007669"/>
    <property type="project" value="InterPro"/>
</dbReference>
<dbReference type="InterPro" id="IPR006140">
    <property type="entry name" value="D-isomer_DH_NAD-bd"/>
</dbReference>
<dbReference type="Pfam" id="PF02826">
    <property type="entry name" value="2-Hacid_dh_C"/>
    <property type="match status" value="1"/>
</dbReference>
<proteinExistence type="inferred from homology"/>
<dbReference type="CDD" id="cd12168">
    <property type="entry name" value="Mand_dh_like"/>
    <property type="match status" value="1"/>
</dbReference>
<feature type="domain" description="D-isomer specific 2-hydroxyacid dehydrogenase NAD-binding" evidence="6">
    <location>
        <begin position="120"/>
        <end position="294"/>
    </location>
</feature>